<evidence type="ECO:0000313" key="3">
    <source>
        <dbReference type="Proteomes" id="UP001367508"/>
    </source>
</evidence>
<protein>
    <submittedName>
        <fullName evidence="2">Uncharacterized protein</fullName>
    </submittedName>
</protein>
<keyword evidence="3" id="KW-1185">Reference proteome</keyword>
<organism evidence="2 3">
    <name type="scientific">Canavalia gladiata</name>
    <name type="common">Sword bean</name>
    <name type="synonym">Dolichos gladiatus</name>
    <dbReference type="NCBI Taxonomy" id="3824"/>
    <lineage>
        <taxon>Eukaryota</taxon>
        <taxon>Viridiplantae</taxon>
        <taxon>Streptophyta</taxon>
        <taxon>Embryophyta</taxon>
        <taxon>Tracheophyta</taxon>
        <taxon>Spermatophyta</taxon>
        <taxon>Magnoliopsida</taxon>
        <taxon>eudicotyledons</taxon>
        <taxon>Gunneridae</taxon>
        <taxon>Pentapetalae</taxon>
        <taxon>rosids</taxon>
        <taxon>fabids</taxon>
        <taxon>Fabales</taxon>
        <taxon>Fabaceae</taxon>
        <taxon>Papilionoideae</taxon>
        <taxon>50 kb inversion clade</taxon>
        <taxon>NPAAA clade</taxon>
        <taxon>indigoferoid/millettioid clade</taxon>
        <taxon>Phaseoleae</taxon>
        <taxon>Canavalia</taxon>
    </lineage>
</organism>
<comment type="caution">
    <text evidence="2">The sequence shown here is derived from an EMBL/GenBank/DDBJ whole genome shotgun (WGS) entry which is preliminary data.</text>
</comment>
<gene>
    <name evidence="2" type="ORF">VNO77_19412</name>
</gene>
<reference evidence="2 3" key="1">
    <citation type="submission" date="2024-01" db="EMBL/GenBank/DDBJ databases">
        <title>The genomes of 5 underutilized Papilionoideae crops provide insights into root nodulation and disease resistanc.</title>
        <authorList>
            <person name="Jiang F."/>
        </authorList>
    </citation>
    <scope>NUCLEOTIDE SEQUENCE [LARGE SCALE GENOMIC DNA]</scope>
    <source>
        <strain evidence="2">LVBAO_FW01</strain>
        <tissue evidence="2">Leaves</tissue>
    </source>
</reference>
<dbReference type="EMBL" id="JAYMYQ010000004">
    <property type="protein sequence ID" value="KAK7338781.1"/>
    <property type="molecule type" value="Genomic_DNA"/>
</dbReference>
<feature type="region of interest" description="Disordered" evidence="1">
    <location>
        <begin position="12"/>
        <end position="50"/>
    </location>
</feature>
<sequence length="164" mass="18097">MFWGGGIFPGALFSSGFRNKKENNGEGERAKREERGKSPGTSRNELHSSPEDSCFLKFSKFSKEFQGRVGIRVEFGRRSHRDWTMSPLPAKANETGEVDVQNQAPEHSIGIRPGHGRLSDRIHEALAKRLKLGVSVTLALNPEPPHATGMDLCTPQNMEGDQGV</sequence>
<proteinExistence type="predicted"/>
<evidence type="ECO:0000313" key="2">
    <source>
        <dbReference type="EMBL" id="KAK7338781.1"/>
    </source>
</evidence>
<accession>A0AAN9QLD0</accession>
<dbReference type="Proteomes" id="UP001367508">
    <property type="component" value="Unassembled WGS sequence"/>
</dbReference>
<name>A0AAN9QLD0_CANGL</name>
<feature type="compositionally biased region" description="Basic and acidic residues" evidence="1">
    <location>
        <begin position="19"/>
        <end position="37"/>
    </location>
</feature>
<dbReference type="AlphaFoldDB" id="A0AAN9QLD0"/>
<evidence type="ECO:0000256" key="1">
    <source>
        <dbReference type="SAM" id="MobiDB-lite"/>
    </source>
</evidence>